<comment type="similarity">
    <text evidence="7">Belongs to the class-II aminoacyl-tRNA synthetase family.</text>
</comment>
<dbReference type="GO" id="GO:0000287">
    <property type="term" value="F:magnesium ion binding"/>
    <property type="evidence" value="ECO:0007669"/>
    <property type="project" value="UniProtKB-UniRule"/>
</dbReference>
<dbReference type="GO" id="GO:0000049">
    <property type="term" value="F:tRNA binding"/>
    <property type="evidence" value="ECO:0007669"/>
    <property type="project" value="TreeGrafter"/>
</dbReference>
<dbReference type="CDD" id="cd04322">
    <property type="entry name" value="LysRS_N"/>
    <property type="match status" value="1"/>
</dbReference>
<dbReference type="Proteomes" id="UP000182977">
    <property type="component" value="Chromosome I"/>
</dbReference>
<comment type="subcellular location">
    <subcellularLocation>
        <location evidence="7">Cytoplasm</location>
    </subcellularLocation>
</comment>
<evidence type="ECO:0000256" key="7">
    <source>
        <dbReference type="HAMAP-Rule" id="MF_00252"/>
    </source>
</evidence>
<dbReference type="PROSITE" id="PS50862">
    <property type="entry name" value="AA_TRNA_LIGASE_II"/>
    <property type="match status" value="1"/>
</dbReference>
<evidence type="ECO:0000256" key="1">
    <source>
        <dbReference type="ARBA" id="ARBA00022598"/>
    </source>
</evidence>
<dbReference type="InterPro" id="IPR044136">
    <property type="entry name" value="Lys-tRNA-ligase_II_N"/>
</dbReference>
<dbReference type="InterPro" id="IPR002313">
    <property type="entry name" value="Lys-tRNA-ligase_II"/>
</dbReference>
<keyword evidence="7 8" id="KW-0460">Magnesium</keyword>
<dbReference type="STRING" id="419479.SAMN04488563_1609"/>
<dbReference type="Pfam" id="PF01336">
    <property type="entry name" value="tRNA_anti-codon"/>
    <property type="match status" value="1"/>
</dbReference>
<evidence type="ECO:0000256" key="6">
    <source>
        <dbReference type="ARBA" id="ARBA00048573"/>
    </source>
</evidence>
<comment type="catalytic activity">
    <reaction evidence="6 7 8">
        <text>tRNA(Lys) + L-lysine + ATP = L-lysyl-tRNA(Lys) + AMP + diphosphate</text>
        <dbReference type="Rhea" id="RHEA:20792"/>
        <dbReference type="Rhea" id="RHEA-COMP:9696"/>
        <dbReference type="Rhea" id="RHEA-COMP:9697"/>
        <dbReference type="ChEBI" id="CHEBI:30616"/>
        <dbReference type="ChEBI" id="CHEBI:32551"/>
        <dbReference type="ChEBI" id="CHEBI:33019"/>
        <dbReference type="ChEBI" id="CHEBI:78442"/>
        <dbReference type="ChEBI" id="CHEBI:78529"/>
        <dbReference type="ChEBI" id="CHEBI:456215"/>
        <dbReference type="EC" id="6.1.1.6"/>
    </reaction>
</comment>
<dbReference type="NCBIfam" id="TIGR00499">
    <property type="entry name" value="lysS_bact"/>
    <property type="match status" value="1"/>
</dbReference>
<feature type="binding site" evidence="7">
    <location>
        <position position="417"/>
    </location>
    <ligand>
        <name>Mg(2+)</name>
        <dbReference type="ChEBI" id="CHEBI:18420"/>
        <label>1</label>
    </ligand>
</feature>
<dbReference type="Pfam" id="PF00152">
    <property type="entry name" value="tRNA-synt_2"/>
    <property type="match status" value="1"/>
</dbReference>
<dbReference type="PANTHER" id="PTHR42918">
    <property type="entry name" value="LYSYL-TRNA SYNTHETASE"/>
    <property type="match status" value="1"/>
</dbReference>
<keyword evidence="5 7" id="KW-0030">Aminoacyl-tRNA synthetase</keyword>
<evidence type="ECO:0000313" key="10">
    <source>
        <dbReference type="EMBL" id="SDU41843.1"/>
    </source>
</evidence>
<dbReference type="NCBIfam" id="NF001756">
    <property type="entry name" value="PRK00484.1"/>
    <property type="match status" value="1"/>
</dbReference>
<dbReference type="GO" id="GO:0006430">
    <property type="term" value="P:lysyl-tRNA aminoacylation"/>
    <property type="evidence" value="ECO:0007669"/>
    <property type="project" value="UniProtKB-UniRule"/>
</dbReference>
<keyword evidence="2 7" id="KW-0479">Metal-binding</keyword>
<sequence length="498" mass="55614">MSGLPPSDDQDLPEQMRIRREKRAELLTSGQPPYRLGFPRSHTFTALRAAYPDLPPGTETGDPASVAGRVIFLRNTGKLCFARLREGDGTELQVMLSLDRVGEESLASWKHLVDIGDHVGVEGEVIVSKRGELSVSADRWTMLSKALRPLPVAHKDLNEETRVRQRYVDLIVNPDARTMVRTRAVVTRSVRETLHRLGYIEVETPVLQLVHGGATARPFQTHLNAFDIPMTLRIAIELYLKRAIVGGVDKVYEIGRVFRNEGIDSTHSPEFTMLESYEAYGDYDTQAALTREIVVDAAHAVGRTVVPDGRGGEIDLEAPWQHVTLHEAVSRAVGEQVTIDTPVERLRELAEKHEVGLDASWGHGEVVLELFEKLAEHTFMTPTFIRDYPEEVRPLARPHRDDPRLAEAWDLIIRGVEMGVAYSELVDPVVQRERLTAQSLRAAAGDPEAMQLDEDFLRALEYGMPPTGGMGLGIDRLMILLTDSGIRETILFPLVKPE</sequence>
<dbReference type="EMBL" id="LT629791">
    <property type="protein sequence ID" value="SDU41843.1"/>
    <property type="molecule type" value="Genomic_DNA"/>
</dbReference>
<gene>
    <name evidence="7" type="primary">lysS</name>
    <name evidence="10" type="ORF">SAMN04488563_1609</name>
</gene>
<dbReference type="InterPro" id="IPR045864">
    <property type="entry name" value="aa-tRNA-synth_II/BPL/LPL"/>
</dbReference>
<comment type="subunit">
    <text evidence="7">Homodimer.</text>
</comment>
<dbReference type="EC" id="6.1.1.6" evidence="7"/>
<dbReference type="InterPro" id="IPR006195">
    <property type="entry name" value="aa-tRNA-synth_II"/>
</dbReference>
<dbReference type="InterPro" id="IPR004365">
    <property type="entry name" value="NA-bd_OB_tRNA"/>
</dbReference>
<dbReference type="SUPFAM" id="SSF55681">
    <property type="entry name" value="Class II aaRS and biotin synthetases"/>
    <property type="match status" value="1"/>
</dbReference>
<keyword evidence="11" id="KW-1185">Reference proteome</keyword>
<keyword evidence="4 7" id="KW-0067">ATP-binding</keyword>
<protein>
    <recommendedName>
        <fullName evidence="7">Lysine--tRNA ligase</fullName>
        <ecNumber evidence="7">6.1.1.6</ecNumber>
    </recommendedName>
    <alternativeName>
        <fullName evidence="7">Lysyl-tRNA synthetase</fullName>
        <shortName evidence="7">LysRS</shortName>
    </alternativeName>
</protein>
<reference evidence="11" key="1">
    <citation type="submission" date="2016-10" db="EMBL/GenBank/DDBJ databases">
        <authorList>
            <person name="Varghese N."/>
            <person name="Submissions S."/>
        </authorList>
    </citation>
    <scope>NUCLEOTIDE SEQUENCE [LARGE SCALE GENOMIC DNA]</scope>
    <source>
        <strain evidence="11">DSM 45079</strain>
    </source>
</reference>
<dbReference type="Gene3D" id="3.30.930.10">
    <property type="entry name" value="Bira Bifunctional Protein, Domain 2"/>
    <property type="match status" value="1"/>
</dbReference>
<feature type="binding site" evidence="7">
    <location>
        <position position="410"/>
    </location>
    <ligand>
        <name>Mg(2+)</name>
        <dbReference type="ChEBI" id="CHEBI:18420"/>
        <label>1</label>
    </ligand>
</feature>
<evidence type="ECO:0000313" key="11">
    <source>
        <dbReference type="Proteomes" id="UP000182977"/>
    </source>
</evidence>
<name>A0A1H2ICN4_9ACTN</name>
<dbReference type="GO" id="GO:0005524">
    <property type="term" value="F:ATP binding"/>
    <property type="evidence" value="ECO:0007669"/>
    <property type="project" value="UniProtKB-UniRule"/>
</dbReference>
<dbReference type="GO" id="GO:0005829">
    <property type="term" value="C:cytosol"/>
    <property type="evidence" value="ECO:0007669"/>
    <property type="project" value="TreeGrafter"/>
</dbReference>
<keyword evidence="3 7" id="KW-0547">Nucleotide-binding</keyword>
<feature type="binding site" evidence="7">
    <location>
        <position position="417"/>
    </location>
    <ligand>
        <name>Mg(2+)</name>
        <dbReference type="ChEBI" id="CHEBI:18420"/>
        <label>2</label>
    </ligand>
</feature>
<dbReference type="SUPFAM" id="SSF50249">
    <property type="entry name" value="Nucleic acid-binding proteins"/>
    <property type="match status" value="1"/>
</dbReference>
<accession>A0A1H2ICN4</accession>
<keyword evidence="7" id="KW-0648">Protein biosynthesis</keyword>
<organism evidence="10 11">
    <name type="scientific">Jiangella alkaliphila</name>
    <dbReference type="NCBI Taxonomy" id="419479"/>
    <lineage>
        <taxon>Bacteria</taxon>
        <taxon>Bacillati</taxon>
        <taxon>Actinomycetota</taxon>
        <taxon>Actinomycetes</taxon>
        <taxon>Jiangellales</taxon>
        <taxon>Jiangellaceae</taxon>
        <taxon>Jiangella</taxon>
    </lineage>
</organism>
<evidence type="ECO:0000256" key="8">
    <source>
        <dbReference type="RuleBase" id="RU000336"/>
    </source>
</evidence>
<comment type="cofactor">
    <cofactor evidence="7 8">
        <name>Mg(2+)</name>
        <dbReference type="ChEBI" id="CHEBI:18420"/>
    </cofactor>
    <text evidence="7 8">Binds 3 Mg(2+) ions per subunit.</text>
</comment>
<dbReference type="HAMAP" id="MF_00252">
    <property type="entry name" value="Lys_tRNA_synth_class2"/>
    <property type="match status" value="1"/>
</dbReference>
<evidence type="ECO:0000256" key="4">
    <source>
        <dbReference type="ARBA" id="ARBA00022840"/>
    </source>
</evidence>
<dbReference type="PRINTS" id="PR00982">
    <property type="entry name" value="TRNASYNTHLYS"/>
</dbReference>
<dbReference type="Gene3D" id="2.40.50.140">
    <property type="entry name" value="Nucleic acid-binding proteins"/>
    <property type="match status" value="1"/>
</dbReference>
<feature type="domain" description="Aminoacyl-transfer RNA synthetases class-II family profile" evidence="9">
    <location>
        <begin position="186"/>
        <end position="497"/>
    </location>
</feature>
<dbReference type="GO" id="GO:0004824">
    <property type="term" value="F:lysine-tRNA ligase activity"/>
    <property type="evidence" value="ECO:0007669"/>
    <property type="project" value="UniProtKB-UniRule"/>
</dbReference>
<keyword evidence="7" id="KW-0963">Cytoplasm</keyword>
<dbReference type="AlphaFoldDB" id="A0A1H2ICN4"/>
<evidence type="ECO:0000259" key="9">
    <source>
        <dbReference type="PROSITE" id="PS50862"/>
    </source>
</evidence>
<keyword evidence="1 7" id="KW-0436">Ligase</keyword>
<evidence type="ECO:0000256" key="2">
    <source>
        <dbReference type="ARBA" id="ARBA00022723"/>
    </source>
</evidence>
<dbReference type="PANTHER" id="PTHR42918:SF15">
    <property type="entry name" value="LYSINE--TRNA LIGASE, CHLOROPLASTIC_MITOCHONDRIAL"/>
    <property type="match status" value="1"/>
</dbReference>
<dbReference type="InterPro" id="IPR018149">
    <property type="entry name" value="Lys-tRNA-synth_II_C"/>
</dbReference>
<proteinExistence type="inferred from homology"/>
<dbReference type="InterPro" id="IPR004364">
    <property type="entry name" value="Aa-tRNA-synt_II"/>
</dbReference>
<dbReference type="InterPro" id="IPR012340">
    <property type="entry name" value="NA-bd_OB-fold"/>
</dbReference>
<evidence type="ECO:0000256" key="5">
    <source>
        <dbReference type="ARBA" id="ARBA00023146"/>
    </source>
</evidence>
<evidence type="ECO:0000256" key="3">
    <source>
        <dbReference type="ARBA" id="ARBA00022741"/>
    </source>
</evidence>